<evidence type="ECO:0000256" key="5">
    <source>
        <dbReference type="ARBA" id="ARBA00023136"/>
    </source>
</evidence>
<dbReference type="InterPro" id="IPR005045">
    <property type="entry name" value="CDC50/LEM3_fam"/>
</dbReference>
<organism evidence="8 9">
    <name type="scientific">Physocladia obscura</name>
    <dbReference type="NCBI Taxonomy" id="109957"/>
    <lineage>
        <taxon>Eukaryota</taxon>
        <taxon>Fungi</taxon>
        <taxon>Fungi incertae sedis</taxon>
        <taxon>Chytridiomycota</taxon>
        <taxon>Chytridiomycota incertae sedis</taxon>
        <taxon>Chytridiomycetes</taxon>
        <taxon>Chytridiales</taxon>
        <taxon>Chytriomycetaceae</taxon>
        <taxon>Physocladia</taxon>
    </lineage>
</organism>
<evidence type="ECO:0000256" key="7">
    <source>
        <dbReference type="SAM" id="Phobius"/>
    </source>
</evidence>
<dbReference type="GO" id="GO:0005783">
    <property type="term" value="C:endoplasmic reticulum"/>
    <property type="evidence" value="ECO:0007669"/>
    <property type="project" value="TreeGrafter"/>
</dbReference>
<dbReference type="GO" id="GO:0005886">
    <property type="term" value="C:plasma membrane"/>
    <property type="evidence" value="ECO:0007669"/>
    <property type="project" value="TreeGrafter"/>
</dbReference>
<dbReference type="PANTHER" id="PTHR10926">
    <property type="entry name" value="CELL CYCLE CONTROL PROTEIN 50"/>
    <property type="match status" value="1"/>
</dbReference>
<dbReference type="EMBL" id="JADGJH010001673">
    <property type="protein sequence ID" value="KAJ3111041.1"/>
    <property type="molecule type" value="Genomic_DNA"/>
</dbReference>
<gene>
    <name evidence="8" type="ORF">HK100_002834</name>
</gene>
<dbReference type="Pfam" id="PF03381">
    <property type="entry name" value="CDC50"/>
    <property type="match status" value="1"/>
</dbReference>
<dbReference type="Proteomes" id="UP001211907">
    <property type="component" value="Unassembled WGS sequence"/>
</dbReference>
<keyword evidence="3 7" id="KW-0812">Transmembrane</keyword>
<evidence type="ECO:0000256" key="3">
    <source>
        <dbReference type="ARBA" id="ARBA00022692"/>
    </source>
</evidence>
<keyword evidence="9" id="KW-1185">Reference proteome</keyword>
<dbReference type="PANTHER" id="PTHR10926:SF0">
    <property type="entry name" value="CDC50, ISOFORM A"/>
    <property type="match status" value="1"/>
</dbReference>
<dbReference type="AlphaFoldDB" id="A0AAD5SWE7"/>
<comment type="similarity">
    <text evidence="2">Belongs to the CDC50/LEM3 family.</text>
</comment>
<comment type="subcellular location">
    <subcellularLocation>
        <location evidence="1">Membrane</location>
        <topology evidence="1">Multi-pass membrane protein</topology>
    </subcellularLocation>
</comment>
<evidence type="ECO:0000256" key="1">
    <source>
        <dbReference type="ARBA" id="ARBA00004141"/>
    </source>
</evidence>
<proteinExistence type="inferred from homology"/>
<keyword evidence="5 7" id="KW-0472">Membrane</keyword>
<evidence type="ECO:0000313" key="9">
    <source>
        <dbReference type="Proteomes" id="UP001211907"/>
    </source>
</evidence>
<evidence type="ECO:0000256" key="2">
    <source>
        <dbReference type="ARBA" id="ARBA00009457"/>
    </source>
</evidence>
<evidence type="ECO:0000256" key="4">
    <source>
        <dbReference type="ARBA" id="ARBA00022989"/>
    </source>
</evidence>
<keyword evidence="4 7" id="KW-1133">Transmembrane helix</keyword>
<dbReference type="GO" id="GO:0005794">
    <property type="term" value="C:Golgi apparatus"/>
    <property type="evidence" value="ECO:0007669"/>
    <property type="project" value="TreeGrafter"/>
</dbReference>
<feature type="region of interest" description="Disordered" evidence="6">
    <location>
        <begin position="126"/>
        <end position="150"/>
    </location>
</feature>
<feature type="transmembrane region" description="Helical" evidence="7">
    <location>
        <begin position="898"/>
        <end position="919"/>
    </location>
</feature>
<evidence type="ECO:0000313" key="8">
    <source>
        <dbReference type="EMBL" id="KAJ3111041.1"/>
    </source>
</evidence>
<reference evidence="8" key="1">
    <citation type="submission" date="2020-05" db="EMBL/GenBank/DDBJ databases">
        <title>Phylogenomic resolution of chytrid fungi.</title>
        <authorList>
            <person name="Stajich J.E."/>
            <person name="Amses K."/>
            <person name="Simmons R."/>
            <person name="Seto K."/>
            <person name="Myers J."/>
            <person name="Bonds A."/>
            <person name="Quandt C.A."/>
            <person name="Barry K."/>
            <person name="Liu P."/>
            <person name="Grigoriev I."/>
            <person name="Longcore J.E."/>
            <person name="James T.Y."/>
        </authorList>
    </citation>
    <scope>NUCLEOTIDE SEQUENCE</scope>
    <source>
        <strain evidence="8">JEL0513</strain>
    </source>
</reference>
<protein>
    <submittedName>
        <fullName evidence="8">Uncharacterized protein</fullName>
    </submittedName>
</protein>
<comment type="caution">
    <text evidence="8">The sequence shown here is derived from an EMBL/GenBank/DDBJ whole genome shotgun (WGS) entry which is preliminary data.</text>
</comment>
<evidence type="ECO:0000256" key="6">
    <source>
        <dbReference type="SAM" id="MobiDB-lite"/>
    </source>
</evidence>
<name>A0AAD5SWE7_9FUNG</name>
<sequence>MSVSVAKASIECPKPACSRKFQISMKYALSASDLASQPPTLVKQPSLAQPATKKPITTAKQVQQVKTKTTQGNAAKLVTPNVSLSGSSSHPSQLRSMHVGTVCCPFCCASVQIKITDAEFSAVPIVPSRTPSPPTPSIQTESNPRFAESKPSLLSLPSPPFLSSVPSVARKVPVSSKTLLSPTREEKQVEPSPVIQPGDFYNGRTVLIVDKNDYSFSQQDKQKLVLVKNVIHTNTNEYKGISGRWSKFKSRSTWSQLTGVLLLGEFWEQPQLTKDVSDPVWNIEHNDQHSIALFRKKVWPANKYKVIMGSSLWKIVDTGVTQLREMISLISSEIKPNQASNLISHLEHQVLKPMQDLINQARSLHIDQWVIWREAETRVVLLDDYAEDVVFVWACWRSAFHIAHMVADKFSQNLNGVAGRVVMAFENLDSIELLYTGILAFADAADIWLYGSKVNGSGDLPFGKFDVQKDEEWKKYIKQGVLLDVMLPHRRSPDLKFGNWGPEVHPTFTSKINERLRKVTSASIIFQERNESDNTIRVSASKLLKTANLPLKQWVQFDKATSLRVSICLSGDAVVARSNVLSKFTSGQRPDSTPRLLKLYDESKALSLPETIMQIISYSFDHAIDFRIWWAATLSVLALASTSTSGRDSIKLCFGLTGTKRNVFFCGRSDAIKKEGNEVFIEMHQVNTHQVGWICPSDCSFCSGLYGGACEDGILKSKAYRVFFISAGSAECLRRIATVVTNASLPCSEEKELVWLDVIGPLVGTSGNMTFSQSNIAWPSDASKFQKSSLFTAGTISGNITTMVFPPPQWVTAFPEKDFSSGYTYTNYPDVSTMQRFQVWMRPAGLPNFRKLWGSLSTDLQSGEYTIQIMDNFDVNTFGGTKSIVISTVSILGGKNPFLGIAYIVVGVVCWILGLLFLARHMIKPRKLGDYTYLSWNQPQRGTSGGEGVGVGGSSGQR</sequence>
<accession>A0AAD5SWE7</accession>